<accession>A0A914WH39</accession>
<dbReference type="Proteomes" id="UP000887566">
    <property type="component" value="Unplaced"/>
</dbReference>
<protein>
    <submittedName>
        <fullName evidence="3">Uncharacterized protein</fullName>
    </submittedName>
</protein>
<name>A0A914WH39_9BILA</name>
<dbReference type="AlphaFoldDB" id="A0A914WH39"/>
<dbReference type="WBParaSite" id="PSAMB.scaffold4213size15294.g23721.t1">
    <property type="protein sequence ID" value="PSAMB.scaffold4213size15294.g23721.t1"/>
    <property type="gene ID" value="PSAMB.scaffold4213size15294.g23721"/>
</dbReference>
<evidence type="ECO:0000313" key="3">
    <source>
        <dbReference type="WBParaSite" id="PSAMB.scaffold4213size15294.g23721.t1"/>
    </source>
</evidence>
<evidence type="ECO:0000313" key="2">
    <source>
        <dbReference type="Proteomes" id="UP000887566"/>
    </source>
</evidence>
<keyword evidence="2" id="KW-1185">Reference proteome</keyword>
<proteinExistence type="predicted"/>
<feature type="region of interest" description="Disordered" evidence="1">
    <location>
        <begin position="1"/>
        <end position="24"/>
    </location>
</feature>
<sequence length="105" mass="11749">MTGALLEEQQTRGARSSQPKDNRWADWLAGSPVTVRISGGRTDRENHRMAEVTAGAIVLHAAHPKSYIILSFLLPSFALYLYYQESYGSLLSRQVDRPCQISLLD</sequence>
<organism evidence="2 3">
    <name type="scientific">Plectus sambesii</name>
    <dbReference type="NCBI Taxonomy" id="2011161"/>
    <lineage>
        <taxon>Eukaryota</taxon>
        <taxon>Metazoa</taxon>
        <taxon>Ecdysozoa</taxon>
        <taxon>Nematoda</taxon>
        <taxon>Chromadorea</taxon>
        <taxon>Plectida</taxon>
        <taxon>Plectina</taxon>
        <taxon>Plectoidea</taxon>
        <taxon>Plectidae</taxon>
        <taxon>Plectus</taxon>
    </lineage>
</organism>
<reference evidence="3" key="1">
    <citation type="submission" date="2022-11" db="UniProtKB">
        <authorList>
            <consortium name="WormBaseParasite"/>
        </authorList>
    </citation>
    <scope>IDENTIFICATION</scope>
</reference>
<evidence type="ECO:0000256" key="1">
    <source>
        <dbReference type="SAM" id="MobiDB-lite"/>
    </source>
</evidence>